<dbReference type="FunFam" id="3.30.830.10:FF:000011">
    <property type="entry name" value="Presequence protease, mitochondrial"/>
    <property type="match status" value="1"/>
</dbReference>
<dbReference type="Gene3D" id="3.30.830.10">
    <property type="entry name" value="Metalloenzyme, LuxS/M16 peptidase-like"/>
    <property type="match status" value="4"/>
</dbReference>
<dbReference type="PANTHER" id="PTHR43016">
    <property type="entry name" value="PRESEQUENCE PROTEASE"/>
    <property type="match status" value="1"/>
</dbReference>
<dbReference type="GO" id="GO:0008237">
    <property type="term" value="F:metallopeptidase activity"/>
    <property type="evidence" value="ECO:0007669"/>
    <property type="project" value="UniProtKB-KW"/>
</dbReference>
<sequence length="992" mass="112052">MNRSTDNINKDIYEQKIISGYKVKRIAEIPDISSFFYELNHIRTGSRHIHISNSDKENTFSVTFKTVPADSTGVAHILEHTVLCGSKTYPVRDPFFSMIKRSLNSFMNAFTASDWTMYLYSTQNKKDFYNLMNVYLDAAFFPLLEELNFRQEGYRIELDSSAADGPNLVYKGVVYNEMKGAMSSPDQVMARSMLNALYPLTTYGFNSGGDPAVIPTLTYDDLKKFHSRHYHPSNAYFYTYGNLPLEESLSFIDEKILNKFEAIDPKTSVPSHPRWNTPKKMRYFYPLSKNEETLKKNQVCMAWLLSDITDTFELLILVLLEHILIGNSSSPLRKALIDSGLGSSLSDSSGYDPGNKDTMFACGLKDVKESDADVIEKILFDTLSDLVKNGIDKNLIESAIHQVEFHRREVTNTPYPYGIKLLLSFMGSWLHEGDPARILNLDTDIQRLQEELLKEPLFENRINKYFIENKHRVLLTLAPDQDMEQRQTEQIRAELETIKAGLAKEDINKIIEDTKSLEMLQLKKEDLSCLPTLEISDIPASVEKINESSKYGNIPVSCYEKPTGGILYFTAAAGTQLLEERLIPLVPFFCFAFSRIGTSLRDYSDMAQRMDMYTGGIGLSSNARTGFDGSGSCIPFISFNGKCLERNVDMMFDIINELVFKFSFSDLVRLKNLLLEYKASFESMVVPNGHRLAISLASRNLNKASKLNEIWYGVHQLLFMKSITGDLCDAKIKIIADDLAMIASKIMSGNNLKTALIADSSLLSAALPKTLSLLKVLPENSMAAFEANEIFAEDNYPKEGWSTSSAVSFVAYVFNAVRMEHEDAPALAVLSKLLKSMYVHREIREKGGAYGGYSMYNSEDGLFSYASYRDPHIVNTLKVYKEAPAFIREENFGDEDIKEAVLQVCSEIDRPDTPGDAARKAFYRKIVSLSDELRERFKEGVLAVTRKKVIDISGKYLEGTDNRCGIAVISDEDKLKSANKQLKESSLKLYRI</sequence>
<evidence type="ECO:0000256" key="2">
    <source>
        <dbReference type="ARBA" id="ARBA00022670"/>
    </source>
</evidence>
<keyword evidence="4" id="KW-0378">Hydrolase</keyword>
<dbReference type="Pfam" id="PF05193">
    <property type="entry name" value="Peptidase_M16_C"/>
    <property type="match status" value="1"/>
</dbReference>
<dbReference type="SUPFAM" id="SSF63411">
    <property type="entry name" value="LuxS/MPP-like metallohydrolase"/>
    <property type="match status" value="4"/>
</dbReference>
<evidence type="ECO:0000256" key="5">
    <source>
        <dbReference type="ARBA" id="ARBA00022833"/>
    </source>
</evidence>
<protein>
    <recommendedName>
        <fullName evidence="7">Peptidase M16C associated domain-containing protein</fullName>
    </recommendedName>
</protein>
<keyword evidence="6" id="KW-0482">Metalloprotease</keyword>
<evidence type="ECO:0000256" key="6">
    <source>
        <dbReference type="ARBA" id="ARBA00023049"/>
    </source>
</evidence>
<evidence type="ECO:0000259" key="7">
    <source>
        <dbReference type="SMART" id="SM01264"/>
    </source>
</evidence>
<gene>
    <name evidence="8" type="ORF">N47_J02760</name>
</gene>
<dbReference type="EMBL" id="FR695872">
    <property type="protein sequence ID" value="CBX29295.1"/>
    <property type="molecule type" value="Genomic_DNA"/>
</dbReference>
<evidence type="ECO:0000313" key="8">
    <source>
        <dbReference type="EMBL" id="CBX29295.1"/>
    </source>
</evidence>
<evidence type="ECO:0000256" key="4">
    <source>
        <dbReference type="ARBA" id="ARBA00022801"/>
    </source>
</evidence>
<proteinExistence type="predicted"/>
<organism evidence="8">
    <name type="scientific">uncultured Desulfobacterium sp</name>
    <dbReference type="NCBI Taxonomy" id="201089"/>
    <lineage>
        <taxon>Bacteria</taxon>
        <taxon>Pseudomonadati</taxon>
        <taxon>Thermodesulfobacteriota</taxon>
        <taxon>Desulfobacteria</taxon>
        <taxon>Desulfobacterales</taxon>
        <taxon>Desulfobacteriaceae</taxon>
        <taxon>Desulfobacterium</taxon>
        <taxon>environmental samples</taxon>
    </lineage>
</organism>
<keyword evidence="3" id="KW-0479">Metal-binding</keyword>
<dbReference type="InterPro" id="IPR007863">
    <property type="entry name" value="Peptidase_M16_C"/>
</dbReference>
<dbReference type="InterPro" id="IPR011249">
    <property type="entry name" value="Metalloenz_LuxS/M16"/>
</dbReference>
<dbReference type="Pfam" id="PF22516">
    <property type="entry name" value="PreP_C"/>
    <property type="match status" value="1"/>
</dbReference>
<dbReference type="AlphaFoldDB" id="E1YFF1"/>
<dbReference type="InterPro" id="IPR011765">
    <property type="entry name" value="Pept_M16_N"/>
</dbReference>
<accession>E1YFF1</accession>
<dbReference type="PANTHER" id="PTHR43016:SF13">
    <property type="entry name" value="PRESEQUENCE PROTEASE, MITOCHONDRIAL"/>
    <property type="match status" value="1"/>
</dbReference>
<dbReference type="InterPro" id="IPR055130">
    <property type="entry name" value="PreP_C"/>
</dbReference>
<keyword evidence="2" id="KW-0645">Protease</keyword>
<reference evidence="8" key="1">
    <citation type="journal article" date="2011" name="Environ. Microbiol.">
        <title>Genomic insights into the metabolic potential of the polycyclic aromatic hydrocarbon degrading sulfate-reducing Deltaproteobacterium N47.</title>
        <authorList>
            <person name="Bergmann F."/>
            <person name="Selesi D."/>
            <person name="Weinmaier T."/>
            <person name="Tischler P."/>
            <person name="Rattei T."/>
            <person name="Meckenstock R.U."/>
        </authorList>
    </citation>
    <scope>NUCLEOTIDE SEQUENCE</scope>
</reference>
<name>E1YFF1_9BACT</name>
<evidence type="ECO:0000256" key="1">
    <source>
        <dbReference type="ARBA" id="ARBA00001947"/>
    </source>
</evidence>
<dbReference type="GO" id="GO:0006508">
    <property type="term" value="P:proteolysis"/>
    <property type="evidence" value="ECO:0007669"/>
    <property type="project" value="UniProtKB-KW"/>
</dbReference>
<dbReference type="Pfam" id="PF00675">
    <property type="entry name" value="Peptidase_M16"/>
    <property type="match status" value="1"/>
</dbReference>
<comment type="cofactor">
    <cofactor evidence="1">
        <name>Zn(2+)</name>
        <dbReference type="ChEBI" id="CHEBI:29105"/>
    </cofactor>
</comment>
<dbReference type="SMART" id="SM01264">
    <property type="entry name" value="M16C_associated"/>
    <property type="match status" value="1"/>
</dbReference>
<dbReference type="InterPro" id="IPR013578">
    <property type="entry name" value="Peptidase_M16C_assoc"/>
</dbReference>
<feature type="domain" description="Peptidase M16C associated" evidence="7">
    <location>
        <begin position="477"/>
        <end position="723"/>
    </location>
</feature>
<evidence type="ECO:0000256" key="3">
    <source>
        <dbReference type="ARBA" id="ARBA00022723"/>
    </source>
</evidence>
<dbReference type="Pfam" id="PF08367">
    <property type="entry name" value="M16C_assoc"/>
    <property type="match status" value="1"/>
</dbReference>
<dbReference type="FunFam" id="3.30.830.10:FF:000009">
    <property type="entry name" value="Presequence protease, mitochondrial"/>
    <property type="match status" value="1"/>
</dbReference>
<dbReference type="GO" id="GO:0046872">
    <property type="term" value="F:metal ion binding"/>
    <property type="evidence" value="ECO:0007669"/>
    <property type="project" value="UniProtKB-KW"/>
</dbReference>
<keyword evidence="5" id="KW-0862">Zinc</keyword>